<name>A0A1W0WV70_HYPEX</name>
<feature type="compositionally biased region" description="Acidic residues" evidence="1">
    <location>
        <begin position="158"/>
        <end position="167"/>
    </location>
</feature>
<feature type="compositionally biased region" description="Polar residues" evidence="1">
    <location>
        <begin position="325"/>
        <end position="335"/>
    </location>
</feature>
<organism evidence="3 4">
    <name type="scientific">Hypsibius exemplaris</name>
    <name type="common">Freshwater tardigrade</name>
    <dbReference type="NCBI Taxonomy" id="2072580"/>
    <lineage>
        <taxon>Eukaryota</taxon>
        <taxon>Metazoa</taxon>
        <taxon>Ecdysozoa</taxon>
        <taxon>Tardigrada</taxon>
        <taxon>Eutardigrada</taxon>
        <taxon>Parachela</taxon>
        <taxon>Hypsibioidea</taxon>
        <taxon>Hypsibiidae</taxon>
        <taxon>Hypsibius</taxon>
    </lineage>
</organism>
<comment type="caution">
    <text evidence="3">The sequence shown here is derived from an EMBL/GenBank/DDBJ whole genome shotgun (WGS) entry which is preliminary data.</text>
</comment>
<feature type="compositionally biased region" description="Basic and acidic residues" evidence="1">
    <location>
        <begin position="464"/>
        <end position="477"/>
    </location>
</feature>
<gene>
    <name evidence="3" type="ORF">BV898_06899</name>
</gene>
<dbReference type="OrthoDB" id="5376140at2759"/>
<dbReference type="SUPFAM" id="SSF54160">
    <property type="entry name" value="Chromo domain-like"/>
    <property type="match status" value="1"/>
</dbReference>
<evidence type="ECO:0000313" key="3">
    <source>
        <dbReference type="EMBL" id="OQV19043.1"/>
    </source>
</evidence>
<feature type="compositionally biased region" description="Polar residues" evidence="1">
    <location>
        <begin position="121"/>
        <end position="130"/>
    </location>
</feature>
<feature type="region of interest" description="Disordered" evidence="1">
    <location>
        <begin position="1"/>
        <end position="50"/>
    </location>
</feature>
<dbReference type="Gene3D" id="2.40.50.40">
    <property type="match status" value="1"/>
</dbReference>
<reference evidence="4" key="1">
    <citation type="submission" date="2017-01" db="EMBL/GenBank/DDBJ databases">
        <title>Comparative genomics of anhydrobiosis in the tardigrade Hypsibius dujardini.</title>
        <authorList>
            <person name="Yoshida Y."/>
            <person name="Koutsovoulos G."/>
            <person name="Laetsch D."/>
            <person name="Stevens L."/>
            <person name="Kumar S."/>
            <person name="Horikawa D."/>
            <person name="Ishino K."/>
            <person name="Komine S."/>
            <person name="Tomita M."/>
            <person name="Blaxter M."/>
            <person name="Arakawa K."/>
        </authorList>
    </citation>
    <scope>NUCLEOTIDE SEQUENCE [LARGE SCALE GENOMIC DNA]</scope>
    <source>
        <strain evidence="4">Z151</strain>
    </source>
</reference>
<dbReference type="EMBL" id="MTYJ01000043">
    <property type="protein sequence ID" value="OQV19043.1"/>
    <property type="molecule type" value="Genomic_DNA"/>
</dbReference>
<dbReference type="AlphaFoldDB" id="A0A1W0WV70"/>
<dbReference type="Proteomes" id="UP000192578">
    <property type="component" value="Unassembled WGS sequence"/>
</dbReference>
<feature type="compositionally biased region" description="Basic and acidic residues" evidence="1">
    <location>
        <begin position="40"/>
        <end position="49"/>
    </location>
</feature>
<dbReference type="InterPro" id="IPR016197">
    <property type="entry name" value="Chromo-like_dom_sf"/>
</dbReference>
<feature type="compositionally biased region" description="Low complexity" evidence="1">
    <location>
        <begin position="495"/>
        <end position="508"/>
    </location>
</feature>
<dbReference type="Pfam" id="PF00385">
    <property type="entry name" value="Chromo"/>
    <property type="match status" value="1"/>
</dbReference>
<evidence type="ECO:0000256" key="1">
    <source>
        <dbReference type="SAM" id="MobiDB-lite"/>
    </source>
</evidence>
<proteinExistence type="predicted"/>
<protein>
    <recommendedName>
        <fullName evidence="2">Chromo domain-containing protein</fullName>
    </recommendedName>
</protein>
<dbReference type="InterPro" id="IPR023780">
    <property type="entry name" value="Chromo_domain"/>
</dbReference>
<accession>A0A1W0WV70</accession>
<feature type="region of interest" description="Disordered" evidence="1">
    <location>
        <begin position="63"/>
        <end position="347"/>
    </location>
</feature>
<dbReference type="CDD" id="cd00024">
    <property type="entry name" value="CD_CSD"/>
    <property type="match status" value="1"/>
</dbReference>
<evidence type="ECO:0000313" key="4">
    <source>
        <dbReference type="Proteomes" id="UP000192578"/>
    </source>
</evidence>
<evidence type="ECO:0000259" key="2">
    <source>
        <dbReference type="PROSITE" id="PS50013"/>
    </source>
</evidence>
<feature type="compositionally biased region" description="Low complexity" evidence="1">
    <location>
        <begin position="93"/>
        <end position="107"/>
    </location>
</feature>
<feature type="compositionally biased region" description="Low complexity" evidence="1">
    <location>
        <begin position="431"/>
        <end position="442"/>
    </location>
</feature>
<feature type="compositionally biased region" description="Polar residues" evidence="1">
    <location>
        <begin position="255"/>
        <end position="269"/>
    </location>
</feature>
<feature type="compositionally biased region" description="Low complexity" evidence="1">
    <location>
        <begin position="284"/>
        <end position="297"/>
    </location>
</feature>
<dbReference type="PROSITE" id="PS50013">
    <property type="entry name" value="CHROMO_2"/>
    <property type="match status" value="1"/>
</dbReference>
<feature type="region of interest" description="Disordered" evidence="1">
    <location>
        <begin position="417"/>
        <end position="529"/>
    </location>
</feature>
<keyword evidence="4" id="KW-1185">Reference proteome</keyword>
<dbReference type="InterPro" id="IPR000953">
    <property type="entry name" value="Chromo/chromo_shadow_dom"/>
</dbReference>
<sequence length="884" mass="96278">MDDPSAVSDLDFSSEDNLVSREAVPVRRSPRTAKGSAAVRGRERSRNDKIIPATVDDVLITASSLRSASGTPKKKDATTPGRSGRNRQEETDSVTITSPSSHSTISPKKVDRSSDIALRLRSSSKTPQKQNWRRQRSPSVEMKGNKPPHPSIGFIYLESEEEEDEDTPAVIVTRRSQAQGAPPRTSTQMVKSALATCPKRASVDHRDPETVSSDDAEKEAATKSSRLRSGGATNRRRLSASSSHRACSAERRQDNGTASSASLDSSEVGTGSRLRKRANVKAPSVSLSVSGKSSAAGRKSTSSAKRKGPRACTTRGRGRAAKTTIYRSNSPNRTPSPEVDPPTPADGAYHVRRIVGYDEKTNRMLVHWAGYGHSQNTWEPVQGLKNSCPEMSEYLYTIGKMLQFKGKNITVCEDPDQAMDTTTSTGRRESVSSAASSRMSVVQQKKPRTPSPEISEFPTCFKRQKVDIALERDESPKASRGCRRSSHSSERRSTCRSPGPSSSSTSGTLPTDKPASPALDAPDTPPSSVALMDTSVVIDHDEVADEPDEPFIPERRANISLGFSLSPSPEPEAAPARESMIVSEHEHPGLPAVSDSQPSIVEDMVEQPSSLARATETAALENVRPTFRANDKPSTSSALPTGFIQLSGDTIVKLNLKQLAIYSETMTDDDEKIETLKTAESEVAMADDFHGKLPISCEDEHSSGEEEADMNSEANSVIEGVEVPVSDELETEPEPEDTLQVEILSHSEPTRHCAPTDWLFHVNMRRGAAETDETITTTSISFGDCMKLDAKKLLAYLRTQLAIVQQRKDAADQEMNRFRVAIDVMALLCRDTEGYLVVQRMVTMTPDQVVEELKKPGLRVILARLFREKTAAKAALNCKKALPV</sequence>
<feature type="domain" description="Chromo" evidence="2">
    <location>
        <begin position="349"/>
        <end position="391"/>
    </location>
</feature>
<feature type="compositionally biased region" description="Polar residues" evidence="1">
    <location>
        <begin position="174"/>
        <end position="190"/>
    </location>
</feature>